<feature type="domain" description="EXPERA" evidence="12">
    <location>
        <begin position="10"/>
        <end position="151"/>
    </location>
</feature>
<dbReference type="EMBL" id="WIWT01000113">
    <property type="protein sequence ID" value="KAF3199896.1"/>
    <property type="molecule type" value="Genomic_DNA"/>
</dbReference>
<dbReference type="GO" id="GO:0051083">
    <property type="term" value="P:'de novo' cotranslational protein folding"/>
    <property type="evidence" value="ECO:0007669"/>
    <property type="project" value="InterPro"/>
</dbReference>
<comment type="caution">
    <text evidence="14">The sequence shown here is derived from an EMBL/GenBank/DDBJ whole genome shotgun (WGS) entry which is preliminary data.</text>
</comment>
<dbReference type="GO" id="GO:0006450">
    <property type="term" value="P:regulation of translational fidelity"/>
    <property type="evidence" value="ECO:0007669"/>
    <property type="project" value="InterPro"/>
</dbReference>
<gene>
    <name evidence="14" type="ORF">TWF191_001777</name>
    <name evidence="13" type="ORF">TWF679_001139</name>
</gene>
<dbReference type="OrthoDB" id="1690618at2759"/>
<evidence type="ECO:0000256" key="9">
    <source>
        <dbReference type="SAM" id="MobiDB-lite"/>
    </source>
</evidence>
<dbReference type="SMART" id="SM00271">
    <property type="entry name" value="DnaJ"/>
    <property type="match status" value="1"/>
</dbReference>
<dbReference type="Proteomes" id="UP000483672">
    <property type="component" value="Unassembled WGS sequence"/>
</dbReference>
<dbReference type="PANTHER" id="PTHR43999:SF1">
    <property type="entry name" value="DNAJ HOMOLOG SUBFAMILY C MEMBER 2"/>
    <property type="match status" value="1"/>
</dbReference>
<evidence type="ECO:0000313" key="15">
    <source>
        <dbReference type="Proteomes" id="UP000483672"/>
    </source>
</evidence>
<evidence type="ECO:0000256" key="6">
    <source>
        <dbReference type="ARBA" id="ARBA00023136"/>
    </source>
</evidence>
<dbReference type="Pfam" id="PF16717">
    <property type="entry name" value="RAC_head"/>
    <property type="match status" value="1"/>
</dbReference>
<feature type="domain" description="J" evidence="11">
    <location>
        <begin position="254"/>
        <end position="324"/>
    </location>
</feature>
<comment type="subcellular location">
    <subcellularLocation>
        <location evidence="2">Cytoplasm</location>
    </subcellularLocation>
    <subcellularLocation>
        <location evidence="1">Membrane</location>
        <topology evidence="1">Multi-pass membrane protein</topology>
    </subcellularLocation>
</comment>
<evidence type="ECO:0000313" key="14">
    <source>
        <dbReference type="EMBL" id="KAF3205757.1"/>
    </source>
</evidence>
<feature type="transmembrane region" description="Helical" evidence="10">
    <location>
        <begin position="12"/>
        <end position="34"/>
    </location>
</feature>
<dbReference type="InterPro" id="IPR033118">
    <property type="entry name" value="EXPERA"/>
</dbReference>
<dbReference type="GO" id="GO:0043022">
    <property type="term" value="F:ribosome binding"/>
    <property type="evidence" value="ECO:0007669"/>
    <property type="project" value="InterPro"/>
</dbReference>
<dbReference type="SUPFAM" id="SSF46565">
    <property type="entry name" value="Chaperone J-domain"/>
    <property type="match status" value="1"/>
</dbReference>
<evidence type="ECO:0000259" key="12">
    <source>
        <dbReference type="PROSITE" id="PS51751"/>
    </source>
</evidence>
<accession>A0A7C8ULJ8</accession>
<organism evidence="14 15">
    <name type="scientific">Orbilia oligospora</name>
    <name type="common">Nematode-trapping fungus</name>
    <name type="synonym">Arthrobotrys oligospora</name>
    <dbReference type="NCBI Taxonomy" id="2813651"/>
    <lineage>
        <taxon>Eukaryota</taxon>
        <taxon>Fungi</taxon>
        <taxon>Dikarya</taxon>
        <taxon>Ascomycota</taxon>
        <taxon>Pezizomycotina</taxon>
        <taxon>Orbiliomycetes</taxon>
        <taxon>Orbiliales</taxon>
        <taxon>Orbiliaceae</taxon>
        <taxon>Orbilia</taxon>
    </lineage>
</organism>
<evidence type="ECO:0000256" key="1">
    <source>
        <dbReference type="ARBA" id="ARBA00004141"/>
    </source>
</evidence>
<dbReference type="Gene3D" id="1.10.8.840">
    <property type="entry name" value="Ribosome-associated complex head domain"/>
    <property type="match status" value="1"/>
</dbReference>
<keyword evidence="7" id="KW-0143">Chaperone</keyword>
<reference evidence="14 15" key="1">
    <citation type="submission" date="2019-06" db="EMBL/GenBank/DDBJ databases">
        <authorList>
            <person name="Palmer J.M."/>
        </authorList>
    </citation>
    <scope>NUCLEOTIDE SEQUENCE [LARGE SCALE GENOMIC DNA]</scope>
    <source>
        <strain evidence="14 15">TWF191</strain>
        <strain evidence="13">TWF679</strain>
    </source>
</reference>
<dbReference type="Proteomes" id="UP000614610">
    <property type="component" value="Unassembled WGS sequence"/>
</dbReference>
<dbReference type="InterPro" id="IPR054076">
    <property type="entry name" value="ZUO1-like_ZHD"/>
</dbReference>
<dbReference type="Pfam" id="PF26185">
    <property type="entry name" value="Zuotin_N"/>
    <property type="match status" value="1"/>
</dbReference>
<feature type="transmembrane region" description="Helical" evidence="10">
    <location>
        <begin position="102"/>
        <end position="120"/>
    </location>
</feature>
<feature type="region of interest" description="Disordered" evidence="9">
    <location>
        <begin position="450"/>
        <end position="480"/>
    </location>
</feature>
<dbReference type="InterPro" id="IPR036869">
    <property type="entry name" value="J_dom_sf"/>
</dbReference>
<evidence type="ECO:0000256" key="8">
    <source>
        <dbReference type="PROSITE-ProRule" id="PRU01087"/>
    </source>
</evidence>
<dbReference type="GO" id="GO:0005829">
    <property type="term" value="C:cytosol"/>
    <property type="evidence" value="ECO:0007669"/>
    <property type="project" value="TreeGrafter"/>
</dbReference>
<evidence type="ECO:0000256" key="3">
    <source>
        <dbReference type="ARBA" id="ARBA00022490"/>
    </source>
</evidence>
<feature type="transmembrane region" description="Helical" evidence="10">
    <location>
        <begin position="67"/>
        <end position="90"/>
    </location>
</feature>
<keyword evidence="3" id="KW-0963">Cytoplasm</keyword>
<dbReference type="PROSITE" id="PS51751">
    <property type="entry name" value="EXPERA"/>
    <property type="match status" value="1"/>
</dbReference>
<dbReference type="Gene3D" id="1.10.287.110">
    <property type="entry name" value="DnaJ domain"/>
    <property type="match status" value="1"/>
</dbReference>
<evidence type="ECO:0000256" key="2">
    <source>
        <dbReference type="ARBA" id="ARBA00004496"/>
    </source>
</evidence>
<feature type="compositionally biased region" description="Basic residues" evidence="9">
    <location>
        <begin position="405"/>
        <end position="420"/>
    </location>
</feature>
<evidence type="ECO:0000256" key="4">
    <source>
        <dbReference type="ARBA" id="ARBA00022692"/>
    </source>
</evidence>
<dbReference type="Pfam" id="PF05241">
    <property type="entry name" value="EBP"/>
    <property type="match status" value="1"/>
</dbReference>
<name>A0A7C8ULJ8_ORBOL</name>
<evidence type="ECO:0000256" key="5">
    <source>
        <dbReference type="ARBA" id="ARBA00022989"/>
    </source>
</evidence>
<evidence type="ECO:0008006" key="16">
    <source>
        <dbReference type="Google" id="ProtNLM"/>
    </source>
</evidence>
<dbReference type="GO" id="GO:0030544">
    <property type="term" value="F:Hsp70 protein binding"/>
    <property type="evidence" value="ECO:0007669"/>
    <property type="project" value="InterPro"/>
</dbReference>
<dbReference type="InterPro" id="IPR042569">
    <property type="entry name" value="RAC_head_sf"/>
</dbReference>
<dbReference type="InterPro" id="IPR001623">
    <property type="entry name" value="DnaJ_domain"/>
</dbReference>
<dbReference type="CDD" id="cd06257">
    <property type="entry name" value="DnaJ"/>
    <property type="match status" value="1"/>
</dbReference>
<evidence type="ECO:0000259" key="11">
    <source>
        <dbReference type="PROSITE" id="PS50076"/>
    </source>
</evidence>
<dbReference type="AlphaFoldDB" id="A0A7C8ULJ8"/>
<dbReference type="Pfam" id="PF00226">
    <property type="entry name" value="DnaJ"/>
    <property type="match status" value="1"/>
</dbReference>
<dbReference type="PANTHER" id="PTHR43999">
    <property type="entry name" value="DNAJ HOMOLOG SUBFAMILY C MEMBER 2"/>
    <property type="match status" value="1"/>
</dbReference>
<dbReference type="CDD" id="cd23953">
    <property type="entry name" value="zuotin_NTD"/>
    <property type="match status" value="1"/>
</dbReference>
<evidence type="ECO:0000256" key="7">
    <source>
        <dbReference type="ARBA" id="ARBA00023186"/>
    </source>
</evidence>
<feature type="region of interest" description="Disordered" evidence="9">
    <location>
        <begin position="397"/>
        <end position="424"/>
    </location>
</feature>
<keyword evidence="5 8" id="KW-1133">Transmembrane helix</keyword>
<dbReference type="Pfam" id="PF21884">
    <property type="entry name" value="ZUO1-like_ZHD"/>
    <property type="match status" value="1"/>
</dbReference>
<evidence type="ECO:0000256" key="10">
    <source>
        <dbReference type="SAM" id="Phobius"/>
    </source>
</evidence>
<protein>
    <recommendedName>
        <fullName evidence="16">J domain-containing protein</fullName>
    </recommendedName>
</protein>
<dbReference type="GO" id="GO:0016020">
    <property type="term" value="C:membrane"/>
    <property type="evidence" value="ECO:0007669"/>
    <property type="project" value="UniProtKB-SubCell"/>
</dbReference>
<dbReference type="PROSITE" id="PS50076">
    <property type="entry name" value="DNAJ_2"/>
    <property type="match status" value="1"/>
</dbReference>
<dbReference type="InterPro" id="IPR044634">
    <property type="entry name" value="Zuotin/DnaJC2"/>
</dbReference>
<sequence length="581" mass="66659">MAKPISKRPLDFFYRSVFSLILIIAIVADCSPLYPEALRPEFVNQMHKFQFETFKDPFFNPKIHRPWFESLVGLELFVLVPLNAWLLWGWTVDHPLVPVNMIVYAYHMFVTTIPCLAEMYHEFSRGTLSGTEVSILFSMYGPFVALPSTLPPITMNVVATKHTLLPAEPEWPHEGGFHILEHLSEPTHRNLEPVGPHYLAHARRKRHHRTFSEDDRIVAAQQAKNVEDADPGEISEPEDAMLLSRDPKDWKNQDHYAVLGISKYRWKATDEQIKRAHRKKVLKHHPDKKAAAGGVDDDNFFKCIQKAMEILTDPVKRRQYDSVDESADVDPPSRKAKGNIYKLWNPVFDSEGRFSKKKPVPRFGDDKSTKAEVEEFYNFWYNFDSWRTFEYLDEDVPDDNENRDQKRHVERKNKAARAKRKTEDTARLRKVVDDALAMDVRLQKFRKEERLQKDAKKKAEEEARRKEEEEAAMKASKADAKKAKEAAKNAAKKNKRVLRKGAEDANYFHSDGAAPPDVIANVLADVELLITKLDNEELDVVAKKLAGLKLSDEIKSVFVDGIRGSVSKGSAAEGDFKVLLK</sequence>
<keyword evidence="6 8" id="KW-0472">Membrane</keyword>
<dbReference type="InterPro" id="IPR032003">
    <property type="entry name" value="RAC_head"/>
</dbReference>
<proteinExistence type="predicted"/>
<dbReference type="EMBL" id="WIPF01000130">
    <property type="protein sequence ID" value="KAF3205757.1"/>
    <property type="molecule type" value="Genomic_DNA"/>
</dbReference>
<dbReference type="InterPro" id="IPR058871">
    <property type="entry name" value="Zuotin_N"/>
</dbReference>
<evidence type="ECO:0000313" key="13">
    <source>
        <dbReference type="EMBL" id="KAF3199896.1"/>
    </source>
</evidence>
<keyword evidence="4 8" id="KW-0812">Transmembrane</keyword>